<dbReference type="EMBL" id="JADNYM010000029">
    <property type="protein sequence ID" value="MBG0741356.1"/>
    <property type="molecule type" value="Genomic_DNA"/>
</dbReference>
<gene>
    <name evidence="1" type="ORF">IV500_18490</name>
</gene>
<proteinExistence type="predicted"/>
<dbReference type="Proteomes" id="UP000655366">
    <property type="component" value="Unassembled WGS sequence"/>
</dbReference>
<evidence type="ECO:0000313" key="2">
    <source>
        <dbReference type="Proteomes" id="UP000655366"/>
    </source>
</evidence>
<dbReference type="AlphaFoldDB" id="A0A931G5Y2"/>
<dbReference type="InterPro" id="IPR026988">
    <property type="entry name" value="YaaC-like"/>
</dbReference>
<reference evidence="1 2" key="1">
    <citation type="submission" date="2020-11" db="EMBL/GenBank/DDBJ databases">
        <title>Arthrobacter antarcticus sp. nov., isolated from Antarctic Soil.</title>
        <authorList>
            <person name="Li J."/>
        </authorList>
    </citation>
    <scope>NUCLEOTIDE SEQUENCE [LARGE SCALE GENOMIC DNA]</scope>
    <source>
        <strain evidence="1 2">Z1-20</strain>
    </source>
</reference>
<dbReference type="RefSeq" id="WP_196398342.1">
    <property type="nucleotide sequence ID" value="NZ_JADNYM010000029.1"/>
</dbReference>
<keyword evidence="2" id="KW-1185">Reference proteome</keyword>
<name>A0A931G5Y2_9MICC</name>
<organism evidence="1 2">
    <name type="scientific">Arthrobacter terrae</name>
    <dbReference type="NCBI Taxonomy" id="2935737"/>
    <lineage>
        <taxon>Bacteria</taxon>
        <taxon>Bacillati</taxon>
        <taxon>Actinomycetota</taxon>
        <taxon>Actinomycetes</taxon>
        <taxon>Micrococcales</taxon>
        <taxon>Micrococcaceae</taxon>
        <taxon>Arthrobacter</taxon>
    </lineage>
</organism>
<comment type="caution">
    <text evidence="1">The sequence shown here is derived from an EMBL/GenBank/DDBJ whole genome shotgun (WGS) entry which is preliminary data.</text>
</comment>
<protein>
    <submittedName>
        <fullName evidence="1">Uncharacterized protein</fullName>
    </submittedName>
</protein>
<evidence type="ECO:0000313" key="1">
    <source>
        <dbReference type="EMBL" id="MBG0741356.1"/>
    </source>
</evidence>
<sequence length="97" mass="11420">MRPALWQTVTANPPYRRYYLYLSPTGEQRMPQWLGVSMRLCFWLGRLTRYQPVEVFDALDGKYGPLFREFLETQPKQLLYMLASDAKRQSVTKAAIV</sequence>
<dbReference type="Pfam" id="PF14175">
    <property type="entry name" value="YaaC"/>
    <property type="match status" value="1"/>
</dbReference>
<accession>A0A931G5Y2</accession>